<protein>
    <submittedName>
        <fullName evidence="2">Protein-tyrosine-phosphatase</fullName>
    </submittedName>
</protein>
<dbReference type="InterPro" id="IPR036196">
    <property type="entry name" value="Ptyr_pPase_sf"/>
</dbReference>
<dbReference type="RefSeq" id="WP_206686724.1">
    <property type="nucleotide sequence ID" value="NZ_BAABCO010000003.1"/>
</dbReference>
<dbReference type="Gene3D" id="3.40.50.2300">
    <property type="match status" value="1"/>
</dbReference>
<evidence type="ECO:0000256" key="1">
    <source>
        <dbReference type="SAM" id="MobiDB-lite"/>
    </source>
</evidence>
<dbReference type="Proteomes" id="UP000549113">
    <property type="component" value="Unassembled WGS sequence"/>
</dbReference>
<feature type="region of interest" description="Disordered" evidence="1">
    <location>
        <begin position="43"/>
        <end position="63"/>
    </location>
</feature>
<gene>
    <name evidence="2" type="ORF">BKA10_000282</name>
</gene>
<proteinExistence type="predicted"/>
<dbReference type="AlphaFoldDB" id="A0AA40SLL5"/>
<sequence>MTEEGIDITVTSPRLLTTGDVMQADVVITMGCGDACPLFPGKRYEDGELDEPVGSAGPAPARR</sequence>
<evidence type="ECO:0000313" key="3">
    <source>
        <dbReference type="Proteomes" id="UP000549113"/>
    </source>
</evidence>
<dbReference type="EMBL" id="JACIFH010000001">
    <property type="protein sequence ID" value="MBB4138488.1"/>
    <property type="molecule type" value="Genomic_DNA"/>
</dbReference>
<name>A0AA40SLL5_9MICO</name>
<keyword evidence="3" id="KW-1185">Reference proteome</keyword>
<organism evidence="2 3">
    <name type="scientific">Microbacterium invictum</name>
    <dbReference type="NCBI Taxonomy" id="515415"/>
    <lineage>
        <taxon>Bacteria</taxon>
        <taxon>Bacillati</taxon>
        <taxon>Actinomycetota</taxon>
        <taxon>Actinomycetes</taxon>
        <taxon>Micrococcales</taxon>
        <taxon>Microbacteriaceae</taxon>
        <taxon>Microbacterium</taxon>
    </lineage>
</organism>
<comment type="caution">
    <text evidence="2">The sequence shown here is derived from an EMBL/GenBank/DDBJ whole genome shotgun (WGS) entry which is preliminary data.</text>
</comment>
<accession>A0AA40SLL5</accession>
<reference evidence="2 3" key="1">
    <citation type="submission" date="2020-08" db="EMBL/GenBank/DDBJ databases">
        <title>Sequencing the genomes of 1000 actinobacteria strains.</title>
        <authorList>
            <person name="Klenk H.-P."/>
        </authorList>
    </citation>
    <scope>NUCLEOTIDE SEQUENCE [LARGE SCALE GENOMIC DNA]</scope>
    <source>
        <strain evidence="2 3">DSM 19600</strain>
    </source>
</reference>
<dbReference type="SUPFAM" id="SSF52788">
    <property type="entry name" value="Phosphotyrosine protein phosphatases I"/>
    <property type="match status" value="1"/>
</dbReference>
<evidence type="ECO:0000313" key="2">
    <source>
        <dbReference type="EMBL" id="MBB4138488.1"/>
    </source>
</evidence>